<evidence type="ECO:0000313" key="2">
    <source>
        <dbReference type="Proteomes" id="UP000184526"/>
    </source>
</evidence>
<dbReference type="Proteomes" id="UP000184526">
    <property type="component" value="Unassembled WGS sequence"/>
</dbReference>
<name>A0A1M5TEY5_9CLOT</name>
<protein>
    <recommendedName>
        <fullName evidence="3">Elp3/MiaA/NifB-like radical SAM core domain-containing protein</fullName>
    </recommendedName>
</protein>
<dbReference type="RefSeq" id="WP_072829812.1">
    <property type="nucleotide sequence ID" value="NZ_FQXP01000003.1"/>
</dbReference>
<proteinExistence type="predicted"/>
<gene>
    <name evidence="1" type="ORF">SAMN02745196_00555</name>
</gene>
<dbReference type="STRING" id="1121306.SAMN02745196_00555"/>
<organism evidence="1 2">
    <name type="scientific">Clostridium collagenovorans DSM 3089</name>
    <dbReference type="NCBI Taxonomy" id="1121306"/>
    <lineage>
        <taxon>Bacteria</taxon>
        <taxon>Bacillati</taxon>
        <taxon>Bacillota</taxon>
        <taxon>Clostridia</taxon>
        <taxon>Eubacteriales</taxon>
        <taxon>Clostridiaceae</taxon>
        <taxon>Clostridium</taxon>
    </lineage>
</organism>
<evidence type="ECO:0000313" key="1">
    <source>
        <dbReference type="EMBL" id="SHH49327.1"/>
    </source>
</evidence>
<dbReference type="OrthoDB" id="5321814at2"/>
<evidence type="ECO:0008006" key="3">
    <source>
        <dbReference type="Google" id="ProtNLM"/>
    </source>
</evidence>
<dbReference type="EMBL" id="FQXP01000003">
    <property type="protein sequence ID" value="SHH49327.1"/>
    <property type="molecule type" value="Genomic_DNA"/>
</dbReference>
<sequence length="236" mass="27739">MDLERYSKITNKNKREIVLLKGFPCKWGRCTFCDYIEDNDTHEEEMIKLNNEILKNVTGEFKQLEVINSGSCFELPEATLKEIKEVIQNKAIDTLYFESHWIYKNRLNEIRDFFSPTTVIFKTGIETFDDNFRNNILKKGIKLKTPYEAGDIFDSVCLMFGIEGQTKESIAYDIDCALKSFKRICINIYVENSTKFKRDEELIKWFKENYSYLEENPSVEILWNNTDFGVGGELNE</sequence>
<keyword evidence="2" id="KW-1185">Reference proteome</keyword>
<accession>A0A1M5TEY5</accession>
<reference evidence="1 2" key="1">
    <citation type="submission" date="2016-11" db="EMBL/GenBank/DDBJ databases">
        <authorList>
            <person name="Jaros S."/>
            <person name="Januszkiewicz K."/>
            <person name="Wedrychowicz H."/>
        </authorList>
    </citation>
    <scope>NUCLEOTIDE SEQUENCE [LARGE SCALE GENOMIC DNA]</scope>
    <source>
        <strain evidence="1 2">DSM 3089</strain>
    </source>
</reference>
<dbReference type="AlphaFoldDB" id="A0A1M5TEY5"/>